<evidence type="ECO:0008006" key="3">
    <source>
        <dbReference type="Google" id="ProtNLM"/>
    </source>
</evidence>
<dbReference type="Proteomes" id="UP001596524">
    <property type="component" value="Unassembled WGS sequence"/>
</dbReference>
<reference evidence="2" key="1">
    <citation type="journal article" date="2019" name="Int. J. Syst. Evol. Microbiol.">
        <title>The Global Catalogue of Microorganisms (GCM) 10K type strain sequencing project: providing services to taxonomists for standard genome sequencing and annotation.</title>
        <authorList>
            <consortium name="The Broad Institute Genomics Platform"/>
            <consortium name="The Broad Institute Genome Sequencing Center for Infectious Disease"/>
            <person name="Wu L."/>
            <person name="Ma J."/>
        </authorList>
    </citation>
    <scope>NUCLEOTIDE SEQUENCE [LARGE SCALE GENOMIC DNA]</scope>
    <source>
        <strain evidence="2">FCH27</strain>
    </source>
</reference>
<accession>A0ABW2MYK2</accession>
<proteinExistence type="predicted"/>
<protein>
    <recommendedName>
        <fullName evidence="3">Transcriptional regulator, AbiEi antitoxin, Type IV TA system</fullName>
    </recommendedName>
</protein>
<dbReference type="RefSeq" id="WP_255890604.1">
    <property type="nucleotide sequence ID" value="NZ_JAFMZM010000003.1"/>
</dbReference>
<evidence type="ECO:0000313" key="1">
    <source>
        <dbReference type="EMBL" id="MFC7360121.1"/>
    </source>
</evidence>
<sequence>MTAVPTPQPSDDAVTALLRSQDGVASRAQLVDVGCEPHDIERMLRRHQVFVALPGVYITHNGPRTWQQRAWVAVLSCWPAALAGTSALRADNGPGVRGFDEGDPIEVAVDVARTVQDKPDVRVRRMAGMAARTRWNASPPRLRQEEAVLDVVAGLAREWDVIEALAAAVRSRRTTADRLASALTARHRFPRRTWIARILADVAAGTASVLEHGYLDRVERAHGLPAADRQQADRVAGGRIYRDAPYSAYDLQVELDGYLDHSALTERDRDLERDLETATTGRRSVRLGWGQVYDRPCRTAALIARLLVLGGWEGEPTPCSPTCPIGDH</sequence>
<gene>
    <name evidence="1" type="ORF">ACFQO6_07535</name>
</gene>
<organism evidence="1 2">
    <name type="scientific">Nocardioides astragali</name>
    <dbReference type="NCBI Taxonomy" id="1776736"/>
    <lineage>
        <taxon>Bacteria</taxon>
        <taxon>Bacillati</taxon>
        <taxon>Actinomycetota</taxon>
        <taxon>Actinomycetes</taxon>
        <taxon>Propionibacteriales</taxon>
        <taxon>Nocardioidaceae</taxon>
        <taxon>Nocardioides</taxon>
    </lineage>
</organism>
<dbReference type="EMBL" id="JBHTCH010000005">
    <property type="protein sequence ID" value="MFC7360121.1"/>
    <property type="molecule type" value="Genomic_DNA"/>
</dbReference>
<keyword evidence="2" id="KW-1185">Reference proteome</keyword>
<name>A0ABW2MYK2_9ACTN</name>
<evidence type="ECO:0000313" key="2">
    <source>
        <dbReference type="Proteomes" id="UP001596524"/>
    </source>
</evidence>
<comment type="caution">
    <text evidence="1">The sequence shown here is derived from an EMBL/GenBank/DDBJ whole genome shotgun (WGS) entry which is preliminary data.</text>
</comment>